<proteinExistence type="predicted"/>
<keyword evidence="3" id="KW-1185">Reference proteome</keyword>
<dbReference type="Pfam" id="PF04149">
    <property type="entry name" value="DUF397"/>
    <property type="match status" value="1"/>
</dbReference>
<evidence type="ECO:0000313" key="3">
    <source>
        <dbReference type="Proteomes" id="UP000622552"/>
    </source>
</evidence>
<dbReference type="InterPro" id="IPR007278">
    <property type="entry name" value="DUF397"/>
</dbReference>
<dbReference type="EMBL" id="JADOUF010000001">
    <property type="protein sequence ID" value="MBG6137412.1"/>
    <property type="molecule type" value="Genomic_DNA"/>
</dbReference>
<organism evidence="2 3">
    <name type="scientific">Longispora fulva</name>
    <dbReference type="NCBI Taxonomy" id="619741"/>
    <lineage>
        <taxon>Bacteria</taxon>
        <taxon>Bacillati</taxon>
        <taxon>Actinomycetota</taxon>
        <taxon>Actinomycetes</taxon>
        <taxon>Micromonosporales</taxon>
        <taxon>Micromonosporaceae</taxon>
        <taxon>Longispora</taxon>
    </lineage>
</organism>
<reference evidence="2" key="1">
    <citation type="submission" date="2020-11" db="EMBL/GenBank/DDBJ databases">
        <title>Sequencing the genomes of 1000 actinobacteria strains.</title>
        <authorList>
            <person name="Klenk H.-P."/>
        </authorList>
    </citation>
    <scope>NUCLEOTIDE SEQUENCE</scope>
    <source>
        <strain evidence="2">DSM 45356</strain>
    </source>
</reference>
<evidence type="ECO:0000259" key="1">
    <source>
        <dbReference type="Pfam" id="PF04149"/>
    </source>
</evidence>
<dbReference type="RefSeq" id="WP_197004287.1">
    <property type="nucleotide sequence ID" value="NZ_BONS01000020.1"/>
</dbReference>
<comment type="caution">
    <text evidence="2">The sequence shown here is derived from an EMBL/GenBank/DDBJ whole genome shotgun (WGS) entry which is preliminary data.</text>
</comment>
<sequence>MKSSLADAVWRKSTRSNSNSNCVEVAQLSGVTGVRDSKDVGGPALAVEPADWVVFTTTVKTGAFHR</sequence>
<evidence type="ECO:0000313" key="2">
    <source>
        <dbReference type="EMBL" id="MBG6137412.1"/>
    </source>
</evidence>
<protein>
    <recommendedName>
        <fullName evidence="1">DUF397 domain-containing protein</fullName>
    </recommendedName>
</protein>
<feature type="domain" description="DUF397" evidence="1">
    <location>
        <begin position="8"/>
        <end position="60"/>
    </location>
</feature>
<gene>
    <name evidence="2" type="ORF">IW245_003606</name>
</gene>
<accession>A0A8J7KQH5</accession>
<dbReference type="AlphaFoldDB" id="A0A8J7KQH5"/>
<dbReference type="Proteomes" id="UP000622552">
    <property type="component" value="Unassembled WGS sequence"/>
</dbReference>
<name>A0A8J7KQH5_9ACTN</name>